<accession>A0A1Y2LSP8</accession>
<feature type="transmembrane region" description="Helical" evidence="2">
    <location>
        <begin position="620"/>
        <end position="643"/>
    </location>
</feature>
<evidence type="ECO:0000313" key="5">
    <source>
        <dbReference type="Proteomes" id="UP000193240"/>
    </source>
</evidence>
<feature type="transmembrane region" description="Helical" evidence="2">
    <location>
        <begin position="127"/>
        <end position="148"/>
    </location>
</feature>
<dbReference type="InterPro" id="IPR046623">
    <property type="entry name" value="DUF6536"/>
</dbReference>
<evidence type="ECO:0000313" key="4">
    <source>
        <dbReference type="EMBL" id="OSS46886.1"/>
    </source>
</evidence>
<protein>
    <recommendedName>
        <fullName evidence="3">DUF6536 domain-containing protein</fullName>
    </recommendedName>
</protein>
<dbReference type="OMA" id="NTHMERD"/>
<evidence type="ECO:0000256" key="1">
    <source>
        <dbReference type="SAM" id="MobiDB-lite"/>
    </source>
</evidence>
<keyword evidence="2" id="KW-0812">Transmembrane</keyword>
<dbReference type="Proteomes" id="UP000193240">
    <property type="component" value="Unassembled WGS sequence"/>
</dbReference>
<dbReference type="PANTHER" id="PTHR35395">
    <property type="entry name" value="DUF6536 DOMAIN-CONTAINING PROTEIN"/>
    <property type="match status" value="1"/>
</dbReference>
<feature type="transmembrane region" description="Helical" evidence="2">
    <location>
        <begin position="504"/>
        <end position="525"/>
    </location>
</feature>
<proteinExistence type="predicted"/>
<dbReference type="STRING" id="105696.A0A1Y2LSP8"/>
<gene>
    <name evidence="4" type="ORF">B5807_09007</name>
</gene>
<sequence>MFKRIQRATASQVRTFGRTRSSDTGSQNAAELRTLTAQSHDDFGLNSSHADNSSDSKDQTSALVKRLSPVRRYKSRVTGWKPGVVNFAVCSCVVLIINMVVSIWGSAAYKRKVLTEGNCEQIKRLNSGLHVLINILSTILLSGSNYCMQCLSAPTREEVDSAHSTRKWLDVGIPSFRNLRRISRPRLVVWVLLGLSTAPLHLLYNSAIYASIPANSYQVFAVSQAFVDSPKCQNCTDLDPPDPNAGKYSSAGKTTVGNTNVGKMLENLWAKSRNGSLDHLDPAECIAAYGTLIQSSRRNLLIVIANEHVDRDFERLIPPFGIPGLHMPDLLEHWPFSAQYSLGYWGRKADTIGWMCHGLPSKTDVQCSNRLAELSPQNWTISSGCVQDIKGNCHSYQWPVEYCLSEPAEGRCQIHFSPLIAGVVTALNFCKAVLMFSVIFLIKGNPFMTIGDAVASFLDNRDETTINTGLISIRDIKKDYGAGANSWENRRWRWKDATSISRRIVTLILFAAAIITVLCLLIWGVREMNQLYSIDTPSAFRLGFGATDPHALISGNEFPRDIVGLAIIANAPQLILSVLYYAFNGLFTAMLMGYEWISYAHKKKGLRVSRQPAGSQRSTYFLSLPYRFGIPLILLSGSLHWLVSQSIFVVALDLYNDLGEATTGEIDIDVMTRTMGYSPSAMLSVVVLCVVMVAAVVGFGFIPYERGMPLAGSCSLAISAACHPEQRAGVGDCVLSEQKVQWGVVSTSLDGIGHCAFSSAEVGPLVKGRMYA</sequence>
<feature type="compositionally biased region" description="Polar residues" evidence="1">
    <location>
        <begin position="8"/>
        <end position="28"/>
    </location>
</feature>
<evidence type="ECO:0000256" key="2">
    <source>
        <dbReference type="SAM" id="Phobius"/>
    </source>
</evidence>
<feature type="transmembrane region" description="Helical" evidence="2">
    <location>
        <begin position="419"/>
        <end position="442"/>
    </location>
</feature>
<dbReference type="EMBL" id="KZ107850">
    <property type="protein sequence ID" value="OSS46886.1"/>
    <property type="molecule type" value="Genomic_DNA"/>
</dbReference>
<feature type="region of interest" description="Disordered" evidence="1">
    <location>
        <begin position="1"/>
        <end position="28"/>
    </location>
</feature>
<keyword evidence="5" id="KW-1185">Reference proteome</keyword>
<feature type="transmembrane region" description="Helical" evidence="2">
    <location>
        <begin position="578"/>
        <end position="599"/>
    </location>
</feature>
<dbReference type="PANTHER" id="PTHR35395:SF1">
    <property type="entry name" value="DUF6536 DOMAIN-CONTAINING PROTEIN"/>
    <property type="match status" value="1"/>
</dbReference>
<dbReference type="InParanoid" id="A0A1Y2LSP8"/>
<evidence type="ECO:0000259" key="3">
    <source>
        <dbReference type="Pfam" id="PF20163"/>
    </source>
</evidence>
<name>A0A1Y2LSP8_EPING</name>
<feature type="transmembrane region" description="Helical" evidence="2">
    <location>
        <begin position="84"/>
        <end position="107"/>
    </location>
</feature>
<feature type="transmembrane region" description="Helical" evidence="2">
    <location>
        <begin position="187"/>
        <end position="204"/>
    </location>
</feature>
<feature type="domain" description="DUF6536" evidence="3">
    <location>
        <begin position="80"/>
        <end position="227"/>
    </location>
</feature>
<reference evidence="4 5" key="1">
    <citation type="journal article" date="2017" name="Genome Announc.">
        <title>Genome sequence of the saprophytic ascomycete Epicoccum nigrum ICMP 19927 strain isolated from New Zealand.</title>
        <authorList>
            <person name="Fokin M."/>
            <person name="Fleetwood D."/>
            <person name="Weir B.S."/>
            <person name="Villas-Boas S.G."/>
        </authorList>
    </citation>
    <scope>NUCLEOTIDE SEQUENCE [LARGE SCALE GENOMIC DNA]</scope>
    <source>
        <strain evidence="4 5">ICMP 19927</strain>
    </source>
</reference>
<keyword evidence="2" id="KW-0472">Membrane</keyword>
<keyword evidence="2" id="KW-1133">Transmembrane helix</keyword>
<dbReference type="AlphaFoldDB" id="A0A1Y2LSP8"/>
<dbReference type="Pfam" id="PF20163">
    <property type="entry name" value="DUF6536"/>
    <property type="match status" value="1"/>
</dbReference>
<feature type="transmembrane region" description="Helical" evidence="2">
    <location>
        <begin position="681"/>
        <end position="702"/>
    </location>
</feature>
<organism evidence="4 5">
    <name type="scientific">Epicoccum nigrum</name>
    <name type="common">Soil fungus</name>
    <name type="synonym">Epicoccum purpurascens</name>
    <dbReference type="NCBI Taxonomy" id="105696"/>
    <lineage>
        <taxon>Eukaryota</taxon>
        <taxon>Fungi</taxon>
        <taxon>Dikarya</taxon>
        <taxon>Ascomycota</taxon>
        <taxon>Pezizomycotina</taxon>
        <taxon>Dothideomycetes</taxon>
        <taxon>Pleosporomycetidae</taxon>
        <taxon>Pleosporales</taxon>
        <taxon>Pleosporineae</taxon>
        <taxon>Didymellaceae</taxon>
        <taxon>Epicoccum</taxon>
    </lineage>
</organism>